<dbReference type="OrthoDB" id="1551077at2"/>
<dbReference type="Gene3D" id="3.10.450.50">
    <property type="match status" value="1"/>
</dbReference>
<dbReference type="Proteomes" id="UP000222106">
    <property type="component" value="Unassembled WGS sequence"/>
</dbReference>
<sequence>MPTLTEAELALHRGDPGPREELWSHDDPVTLFGAVLTESGWGPVEASFRWLAERFSDVEAWSYEVVGAGASGDLGYVAGVEHTRVRVNGADPETYDLRVTAVYRREAGRWRQVHRHGDPLPQSDSARRQMRRMTEGRAGPEP</sequence>
<dbReference type="SUPFAM" id="SSF54427">
    <property type="entry name" value="NTF2-like"/>
    <property type="match status" value="1"/>
</dbReference>
<organism evidence="3 4">
    <name type="scientific">Georgenia soli</name>
    <dbReference type="NCBI Taxonomy" id="638953"/>
    <lineage>
        <taxon>Bacteria</taxon>
        <taxon>Bacillati</taxon>
        <taxon>Actinomycetota</taxon>
        <taxon>Actinomycetes</taxon>
        <taxon>Micrococcales</taxon>
        <taxon>Bogoriellaceae</taxon>
        <taxon>Georgenia</taxon>
    </lineage>
</organism>
<proteinExistence type="predicted"/>
<dbReference type="EMBL" id="PDJI01000004">
    <property type="protein sequence ID" value="PFG38798.1"/>
    <property type="molecule type" value="Genomic_DNA"/>
</dbReference>
<dbReference type="InterPro" id="IPR032710">
    <property type="entry name" value="NTF2-like_dom_sf"/>
</dbReference>
<evidence type="ECO:0000313" key="3">
    <source>
        <dbReference type="EMBL" id="PFG38798.1"/>
    </source>
</evidence>
<dbReference type="Pfam" id="PF13474">
    <property type="entry name" value="SnoaL_3"/>
    <property type="match status" value="1"/>
</dbReference>
<evidence type="ECO:0000256" key="1">
    <source>
        <dbReference type="SAM" id="MobiDB-lite"/>
    </source>
</evidence>
<name>A0A2A9EIS0_9MICO</name>
<evidence type="ECO:0000313" key="4">
    <source>
        <dbReference type="Proteomes" id="UP000222106"/>
    </source>
</evidence>
<feature type="domain" description="SnoaL-like" evidence="2">
    <location>
        <begin position="20"/>
        <end position="117"/>
    </location>
</feature>
<feature type="compositionally biased region" description="Basic and acidic residues" evidence="1">
    <location>
        <begin position="132"/>
        <end position="142"/>
    </location>
</feature>
<keyword evidence="4" id="KW-1185">Reference proteome</keyword>
<protein>
    <submittedName>
        <fullName evidence="3">SnoaL-like protein</fullName>
    </submittedName>
</protein>
<feature type="region of interest" description="Disordered" evidence="1">
    <location>
        <begin position="113"/>
        <end position="142"/>
    </location>
</feature>
<accession>A0A2A9EIS0</accession>
<dbReference type="AlphaFoldDB" id="A0A2A9EIS0"/>
<evidence type="ECO:0000259" key="2">
    <source>
        <dbReference type="Pfam" id="PF13474"/>
    </source>
</evidence>
<dbReference type="RefSeq" id="WP_098483005.1">
    <property type="nucleotide sequence ID" value="NZ_PDJI01000004.1"/>
</dbReference>
<reference evidence="3 4" key="1">
    <citation type="submission" date="2017-10" db="EMBL/GenBank/DDBJ databases">
        <title>Sequencing the genomes of 1000 actinobacteria strains.</title>
        <authorList>
            <person name="Klenk H.-P."/>
        </authorList>
    </citation>
    <scope>NUCLEOTIDE SEQUENCE [LARGE SCALE GENOMIC DNA]</scope>
    <source>
        <strain evidence="3 4">DSM 21838</strain>
    </source>
</reference>
<dbReference type="InterPro" id="IPR037401">
    <property type="entry name" value="SnoaL-like"/>
</dbReference>
<comment type="caution">
    <text evidence="3">The sequence shown here is derived from an EMBL/GenBank/DDBJ whole genome shotgun (WGS) entry which is preliminary data.</text>
</comment>
<gene>
    <name evidence="3" type="ORF">ATJ97_1285</name>
</gene>